<dbReference type="PANTHER" id="PTHR34700">
    <property type="entry name" value="POTASSIUM BINDING PROTEIN KBP"/>
    <property type="match status" value="1"/>
</dbReference>
<feature type="region of interest" description="Disordered" evidence="2">
    <location>
        <begin position="221"/>
        <end position="250"/>
    </location>
</feature>
<keyword evidence="3" id="KW-0472">Membrane</keyword>
<evidence type="ECO:0000313" key="5">
    <source>
        <dbReference type="EMBL" id="UNM13169.1"/>
    </source>
</evidence>
<organism evidence="5 6">
    <name type="scientific">Streptomyces formicae</name>
    <dbReference type="NCBI Taxonomy" id="1616117"/>
    <lineage>
        <taxon>Bacteria</taxon>
        <taxon>Bacillati</taxon>
        <taxon>Actinomycetota</taxon>
        <taxon>Actinomycetes</taxon>
        <taxon>Kitasatosporales</taxon>
        <taxon>Streptomycetaceae</taxon>
        <taxon>Streptomyces</taxon>
    </lineage>
</organism>
<dbReference type="Gene3D" id="3.10.350.10">
    <property type="entry name" value="LysM domain"/>
    <property type="match status" value="1"/>
</dbReference>
<dbReference type="Proteomes" id="UP000828924">
    <property type="component" value="Chromosome"/>
</dbReference>
<keyword evidence="3" id="KW-1133">Transmembrane helix</keyword>
<feature type="transmembrane region" description="Helical" evidence="3">
    <location>
        <begin position="62"/>
        <end position="89"/>
    </location>
</feature>
<dbReference type="InterPro" id="IPR018392">
    <property type="entry name" value="LysM"/>
</dbReference>
<keyword evidence="6" id="KW-1185">Reference proteome</keyword>
<sequence>MAHRTPAPLRAVGALLRALLGLALLVALVIGVPYLLLAVGHQPTELSGGFDLLLRQDDGTLFLVVLTCIGWAAWAAFAFSVLVEIVAVLRRRSAPRIKGLGGLQSLASFLIGGIVLLAPTAASAATPSPAVAATAVHTVNSSDSIAASTSTPVSVAAADDAHLPRYTVDSATELPWDLAEEYLGDGTRWKDIAALNPEIPELATGDRFLPQGSIIKLPADARSTATAPSAPEGQPAAAGENDGQGQPREYVVESGDSLSGIAEDQLGDAGQWPELFDENKGERQPYGNRFTDPDLIYPGQSITLPGGPAVDPAQPAPPAAGQGDGGQDQKDTPAPADQDEQPSPDAGGSSSTPEEAGSSAPQESAGDTGPAPAESGASTPTPAASPDDAQPSQAPPSPTSPAQAPPASVEESAGSQAGVLGLAATGVLATGVLSVLAYRRIMQMRRRRRGRHIPLPQAGAARAEHALRVAEAMTDTALLDAVLRTAAVHLTEAERPLPRLAAAVVGDRDIVLHLAEPADPVPPFTADPDHLQRWTCPTGTAELLPEAETDDVDAPYPALVSLGWDPDGRLVLVDLEHIGHLHLTGPARDRVLRTLALELATSEFTHHLDMGLVGGELAPGLDTELPERVTAHDSLRQGLAALRARHDEQQRALAVLDAASMCRARTGVDTAAAWTPYLLLADELDGADEEVLDELQAAVSAEPRSATGLITSGEAPLDLPDGWTLHADPEAGPIRLPLAGGELELDCTLQALSGEDFAYALEILATSRSSDVEAPETVAPVEEQQLAGAVDGDSSGVEAPAGEAVVRTVSAETGAGPGAVPNLLAKFAALDDVDDEQETAGDEPEYEAATMAVDTTAHARQEDDRIDDPGPGLPARAVVGGPVPAQHVPAQAISIRIPDADGVPDRPARSAGFELPDSVPAVALDPVVRVLGTVDITGTRGTTERKRESRSIELAAWLVLHAGSDRHALDEAMWPAGGSRKYRNATVSRLRSWLGVDDDGNAYFPAISTTPDARYSLSPTVGCDWHEFQQLVHTGTKSSGPRANQALRDALDLVRGRPFTSSDRSRYRWAEHLALVMVMDIVDAADLLAERCLAARDPRSALWAATKGLMVAPEVESLYRILFRAYAAIGDYEALEGAAQKLRDFNEQNDLETEEDTLAVLDELMARPA</sequence>
<keyword evidence="3" id="KW-0812">Transmembrane</keyword>
<dbReference type="InterPro" id="IPR052196">
    <property type="entry name" value="Bact_Kbp"/>
</dbReference>
<dbReference type="CDD" id="cd00118">
    <property type="entry name" value="LysM"/>
    <property type="match status" value="1"/>
</dbReference>
<evidence type="ECO:0000256" key="2">
    <source>
        <dbReference type="SAM" id="MobiDB-lite"/>
    </source>
</evidence>
<accession>A0ABY3WKM4</accession>
<dbReference type="InterPro" id="IPR005158">
    <property type="entry name" value="BTAD"/>
</dbReference>
<dbReference type="EMBL" id="CP071872">
    <property type="protein sequence ID" value="UNM13169.1"/>
    <property type="molecule type" value="Genomic_DNA"/>
</dbReference>
<evidence type="ECO:0000259" key="4">
    <source>
        <dbReference type="PROSITE" id="PS51782"/>
    </source>
</evidence>
<gene>
    <name evidence="5" type="ORF">J4032_18205</name>
</gene>
<dbReference type="SUPFAM" id="SSF48452">
    <property type="entry name" value="TPR-like"/>
    <property type="match status" value="1"/>
</dbReference>
<evidence type="ECO:0000256" key="1">
    <source>
        <dbReference type="ARBA" id="ARBA00023012"/>
    </source>
</evidence>
<dbReference type="InterPro" id="IPR036779">
    <property type="entry name" value="LysM_dom_sf"/>
</dbReference>
<proteinExistence type="predicted"/>
<dbReference type="PROSITE" id="PS51782">
    <property type="entry name" value="LYSM"/>
    <property type="match status" value="1"/>
</dbReference>
<keyword evidence="1" id="KW-0902">Two-component regulatory system</keyword>
<evidence type="ECO:0000313" key="6">
    <source>
        <dbReference type="Proteomes" id="UP000828924"/>
    </source>
</evidence>
<feature type="region of interest" description="Disordered" evidence="2">
    <location>
        <begin position="856"/>
        <end position="878"/>
    </location>
</feature>
<feature type="transmembrane region" description="Helical" evidence="3">
    <location>
        <begin position="101"/>
        <end position="122"/>
    </location>
</feature>
<dbReference type="RefSeq" id="WP_242331891.1">
    <property type="nucleotide sequence ID" value="NZ_CP071872.1"/>
</dbReference>
<dbReference type="SMART" id="SM00257">
    <property type="entry name" value="LysM"/>
    <property type="match status" value="1"/>
</dbReference>
<protein>
    <submittedName>
        <fullName evidence="5">LysM peptidoglycan-binding domain-containing protein</fullName>
    </submittedName>
</protein>
<reference evidence="5 6" key="1">
    <citation type="submission" date="2021-03" db="EMBL/GenBank/DDBJ databases">
        <title>Complete genome of Streptomyces formicae strain 1H-GS9 (DSM 100524).</title>
        <authorList>
            <person name="Atanasov K.E."/>
            <person name="Altabella T."/>
            <person name="Ferrer A."/>
        </authorList>
    </citation>
    <scope>NUCLEOTIDE SEQUENCE [LARGE SCALE GENOMIC DNA]</scope>
    <source>
        <strain evidence="5 6">1H-GS9</strain>
    </source>
</reference>
<dbReference type="PANTHER" id="PTHR34700:SF4">
    <property type="entry name" value="PHAGE-LIKE ELEMENT PBSX PROTEIN XKDP"/>
    <property type="match status" value="1"/>
</dbReference>
<dbReference type="SMART" id="SM01043">
    <property type="entry name" value="BTAD"/>
    <property type="match status" value="1"/>
</dbReference>
<dbReference type="InterPro" id="IPR011990">
    <property type="entry name" value="TPR-like_helical_dom_sf"/>
</dbReference>
<evidence type="ECO:0000256" key="3">
    <source>
        <dbReference type="SAM" id="Phobius"/>
    </source>
</evidence>
<feature type="domain" description="LysM" evidence="4">
    <location>
        <begin position="248"/>
        <end position="304"/>
    </location>
</feature>
<feature type="region of interest" description="Disordered" evidence="2">
    <location>
        <begin position="272"/>
        <end position="412"/>
    </location>
</feature>
<dbReference type="Gene3D" id="1.25.40.10">
    <property type="entry name" value="Tetratricopeptide repeat domain"/>
    <property type="match status" value="1"/>
</dbReference>
<name>A0ABY3WKM4_9ACTN</name>
<feature type="compositionally biased region" description="Low complexity" evidence="2">
    <location>
        <begin position="370"/>
        <end position="392"/>
    </location>
</feature>